<comment type="caution">
    <text evidence="1">The sequence shown here is derived from an EMBL/GenBank/DDBJ whole genome shotgun (WGS) entry which is preliminary data.</text>
</comment>
<name>A0A414SEG9_MEDGN</name>
<dbReference type="EMBL" id="QRIA01000014">
    <property type="protein sequence ID" value="RHG17524.1"/>
    <property type="molecule type" value="Genomic_DNA"/>
</dbReference>
<organism evidence="1 2">
    <name type="scientific">Mediterraneibacter gnavus</name>
    <name type="common">Ruminococcus gnavus</name>
    <dbReference type="NCBI Taxonomy" id="33038"/>
    <lineage>
        <taxon>Bacteria</taxon>
        <taxon>Bacillati</taxon>
        <taxon>Bacillota</taxon>
        <taxon>Clostridia</taxon>
        <taxon>Lachnospirales</taxon>
        <taxon>Lachnospiraceae</taxon>
        <taxon>Mediterraneibacter</taxon>
    </lineage>
</organism>
<sequence>MKKNKVEDVFGMSRNVPLNYVERENVDDVLKNNLERKKHITIFGSSKQGKTCLRKHCLDEKEYILIQCNNKWNIGDLNTNILKRAGYEITQSKKVTETGRAKILASLKAKLGFGEGSVGFEAENSESTESVFKELELDSEDVNDIISALDNIGFKKYIILEDFHYLKTEVQRDFAIELKSFHENSKLSFIVIGVWLDVNRLEIYNGDLAGRIISINADTWEEEQLKEVIEKGENLLNISFNEKFVDDLIKNSFQNVYIVQEACYKICSESGIEETQDIKKEIGENVDAPNLVKEIINQQSGRYNSFILHYAAGFQSTTLEMHKWILYPIIMSDTEELSKGLTYRKIKEMIQSKHPIGTGLNSGNLTQALHFSAALQLTKSIQPIIIDYDETNLKLHVVDKGFLIWIEYQDKNELLERAGIEI</sequence>
<accession>A0A414SEG9</accession>
<dbReference type="AlphaFoldDB" id="A0A414SEG9"/>
<protein>
    <submittedName>
        <fullName evidence="1">Uncharacterized protein</fullName>
    </submittedName>
</protein>
<dbReference type="Gene3D" id="3.40.50.300">
    <property type="entry name" value="P-loop containing nucleotide triphosphate hydrolases"/>
    <property type="match status" value="1"/>
</dbReference>
<evidence type="ECO:0000313" key="2">
    <source>
        <dbReference type="Proteomes" id="UP000285697"/>
    </source>
</evidence>
<proteinExistence type="predicted"/>
<dbReference type="RefSeq" id="WP_118263070.1">
    <property type="nucleotide sequence ID" value="NZ_JAQESN010000049.1"/>
</dbReference>
<dbReference type="Proteomes" id="UP000285697">
    <property type="component" value="Unassembled WGS sequence"/>
</dbReference>
<evidence type="ECO:0000313" key="1">
    <source>
        <dbReference type="EMBL" id="RHG17524.1"/>
    </source>
</evidence>
<dbReference type="SUPFAM" id="SSF52540">
    <property type="entry name" value="P-loop containing nucleoside triphosphate hydrolases"/>
    <property type="match status" value="1"/>
</dbReference>
<dbReference type="InterPro" id="IPR027417">
    <property type="entry name" value="P-loop_NTPase"/>
</dbReference>
<reference evidence="1 2" key="1">
    <citation type="submission" date="2018-08" db="EMBL/GenBank/DDBJ databases">
        <title>A genome reference for cultivated species of the human gut microbiota.</title>
        <authorList>
            <person name="Zou Y."/>
            <person name="Xue W."/>
            <person name="Luo G."/>
        </authorList>
    </citation>
    <scope>NUCLEOTIDE SEQUENCE [LARGE SCALE GENOMIC DNA]</scope>
    <source>
        <strain evidence="1 2">AM22-7AC</strain>
    </source>
</reference>
<gene>
    <name evidence="1" type="ORF">DW270_10835</name>
</gene>